<evidence type="ECO:0000313" key="1">
    <source>
        <dbReference type="EMBL" id="RTZ77986.1"/>
    </source>
</evidence>
<protein>
    <submittedName>
        <fullName evidence="1">DUF2237 domain-containing protein</fullName>
    </submittedName>
</protein>
<organism evidence="1 2">
    <name type="scientific">SAR324 cluster bacterium</name>
    <dbReference type="NCBI Taxonomy" id="2024889"/>
    <lineage>
        <taxon>Bacteria</taxon>
        <taxon>Deltaproteobacteria</taxon>
        <taxon>SAR324 cluster</taxon>
    </lineage>
</organism>
<dbReference type="AlphaFoldDB" id="A0A432G2Z6"/>
<proteinExistence type="predicted"/>
<dbReference type="Proteomes" id="UP000286732">
    <property type="component" value="Unassembled WGS sequence"/>
</dbReference>
<reference evidence="1 2" key="1">
    <citation type="submission" date="2018-06" db="EMBL/GenBank/DDBJ databases">
        <title>Combined omics and stable isotope probing to characterize newly discovered Mariana Back-Arc vent microbial communities.</title>
        <authorList>
            <person name="Trembath-Reichert E."/>
            <person name="Huber J.A."/>
        </authorList>
    </citation>
    <scope>NUCLEOTIDE SEQUENCE [LARGE SCALE GENOMIC DNA]</scope>
    <source>
        <strain evidence="1">MAG 63_2</strain>
    </source>
</reference>
<comment type="caution">
    <text evidence="1">The sequence shown here is derived from an EMBL/GenBank/DDBJ whole genome shotgun (WGS) entry which is preliminary data.</text>
</comment>
<dbReference type="PANTHER" id="PTHR37466">
    <property type="entry name" value="SLR1628 PROTEIN"/>
    <property type="match status" value="1"/>
</dbReference>
<dbReference type="Pfam" id="PF09996">
    <property type="entry name" value="DUF2237"/>
    <property type="match status" value="1"/>
</dbReference>
<gene>
    <name evidence="1" type="ORF">DSY98_08060</name>
</gene>
<name>A0A432G2Z6_9DELT</name>
<evidence type="ECO:0000313" key="2">
    <source>
        <dbReference type="Proteomes" id="UP000286732"/>
    </source>
</evidence>
<dbReference type="PANTHER" id="PTHR37466:SF1">
    <property type="entry name" value="SLR1628 PROTEIN"/>
    <property type="match status" value="1"/>
</dbReference>
<dbReference type="EMBL" id="QNZM01000314">
    <property type="protein sequence ID" value="RTZ77986.1"/>
    <property type="molecule type" value="Genomic_DNA"/>
</dbReference>
<accession>A0A432G2Z6</accession>
<dbReference type="InterPro" id="IPR018714">
    <property type="entry name" value="DUF2237"/>
</dbReference>
<sequence>MDIRVEDDKPESARNVLGEPMDLCCEKPLTGFYRNGRCDTGPEDHGVHTVCIRASSEFLEYSSSAGNDLSTPMTEFGFPGLQEGDRWCLCLARWKEAYDVGKAPHIYLASTHEASLELVPLEVLLDFAVDVN</sequence>
<dbReference type="Gene3D" id="3.30.56.110">
    <property type="entry name" value="Protein of unknown function DUF2237"/>
    <property type="match status" value="1"/>
</dbReference>